<dbReference type="Proteomes" id="UP000195557">
    <property type="component" value="Unassembled WGS sequence"/>
</dbReference>
<name>A0A1Y5HX05_OSTTA</name>
<proteinExistence type="predicted"/>
<dbReference type="AlphaFoldDB" id="A0A1Y5HX05"/>
<reference evidence="1" key="1">
    <citation type="submission" date="2017-04" db="EMBL/GenBank/DDBJ databases">
        <title>Population genomics of picophytoplankton unveils novel chromosome hypervariability.</title>
        <authorList>
            <consortium name="DOE Joint Genome Institute"/>
            <person name="Blanc-Mathieu R."/>
            <person name="Krasovec M."/>
            <person name="Hebrard M."/>
            <person name="Yau S."/>
            <person name="Desgranges E."/>
            <person name="Martin J."/>
            <person name="Schackwitz W."/>
            <person name="Kuo A."/>
            <person name="Salin G."/>
            <person name="Donnadieu C."/>
            <person name="Desdevises Y."/>
            <person name="Sanchez-Ferandin S."/>
            <person name="Moreau H."/>
            <person name="Rivals E."/>
            <person name="Grigoriev I.V."/>
            <person name="Grimsley N."/>
            <person name="Eyre-Walker A."/>
            <person name="Piganeau G."/>
        </authorList>
    </citation>
    <scope>NUCLEOTIDE SEQUENCE [LARGE SCALE GENOMIC DNA]</scope>
    <source>
        <strain evidence="1">RCC 1115</strain>
    </source>
</reference>
<evidence type="ECO:0000313" key="1">
    <source>
        <dbReference type="EMBL" id="OUS41660.1"/>
    </source>
</evidence>
<accession>A0A1Y5HX05</accession>
<dbReference type="EMBL" id="KZ155840">
    <property type="protein sequence ID" value="OUS41660.1"/>
    <property type="molecule type" value="Genomic_DNA"/>
</dbReference>
<organism evidence="1">
    <name type="scientific">Ostreococcus tauri</name>
    <name type="common">Marine green alga</name>
    <dbReference type="NCBI Taxonomy" id="70448"/>
    <lineage>
        <taxon>Eukaryota</taxon>
        <taxon>Viridiplantae</taxon>
        <taxon>Chlorophyta</taxon>
        <taxon>Mamiellophyceae</taxon>
        <taxon>Mamiellales</taxon>
        <taxon>Bathycoccaceae</taxon>
        <taxon>Ostreococcus</taxon>
    </lineage>
</organism>
<gene>
    <name evidence="1" type="ORF">BE221DRAFT_188195</name>
</gene>
<protein>
    <submittedName>
        <fullName evidence="1">Uncharacterized protein</fullName>
    </submittedName>
</protein>
<sequence length="339" mass="38570">MSASARTTSPNSFARGDAWRVPSRGRVMRRRFVLLTTLTSFLCAFQLCVFGHRAPALESVKRTHDEERAAEARWARSNLTIAVVLCATSRGVVDTRWQSLALTSIMLPSLAATVERGYGYSLYIGVDDDDVFFTKTDTTSYVKSVVGGAMRVVVESYRRTGRRVPFNQILERAFEDGNDYLVRINDDTQFLTKSWTSLAIDELMRNTPPNVGVVGPVVHGPRNVNARILTHDVVHRTHMEIFRCDYYPTVFENVWIDDWITRVYAQRARSLSNWRVHHHTGHHGTRYGVDKSLKRMLQAEIGSGTIQIERWVRHHEARRSTRTTSCADVRAKTPIESAT</sequence>
<dbReference type="eggNOG" id="ENOG502S0KP">
    <property type="taxonomic scope" value="Eukaryota"/>
</dbReference>